<feature type="compositionally biased region" description="Polar residues" evidence="2">
    <location>
        <begin position="493"/>
        <end position="509"/>
    </location>
</feature>
<feature type="region of interest" description="Disordered" evidence="2">
    <location>
        <begin position="207"/>
        <end position="230"/>
    </location>
</feature>
<dbReference type="InParanoid" id="A0A077ZZA5"/>
<accession>A0A077ZZA5</accession>
<feature type="compositionally biased region" description="Acidic residues" evidence="2">
    <location>
        <begin position="209"/>
        <end position="219"/>
    </location>
</feature>
<feature type="compositionally biased region" description="Polar residues" evidence="2">
    <location>
        <begin position="713"/>
        <end position="727"/>
    </location>
</feature>
<feature type="compositionally biased region" description="Polar residues" evidence="2">
    <location>
        <begin position="869"/>
        <end position="878"/>
    </location>
</feature>
<dbReference type="EMBL" id="CCKQ01003438">
    <property type="protein sequence ID" value="CDW74553.1"/>
    <property type="molecule type" value="Genomic_DNA"/>
</dbReference>
<feature type="compositionally biased region" description="Acidic residues" evidence="2">
    <location>
        <begin position="385"/>
        <end position="398"/>
    </location>
</feature>
<feature type="region of interest" description="Disordered" evidence="2">
    <location>
        <begin position="696"/>
        <end position="727"/>
    </location>
</feature>
<keyword evidence="1" id="KW-0175">Coiled coil</keyword>
<proteinExistence type="predicted"/>
<gene>
    <name evidence="3" type="primary">Contig5342.g5716</name>
    <name evidence="3" type="ORF">STYLEM_3533</name>
</gene>
<evidence type="ECO:0000256" key="1">
    <source>
        <dbReference type="SAM" id="Coils"/>
    </source>
</evidence>
<protein>
    <submittedName>
        <fullName evidence="3">Uncharacterized protein</fullName>
    </submittedName>
</protein>
<feature type="region of interest" description="Disordered" evidence="2">
    <location>
        <begin position="493"/>
        <end position="566"/>
    </location>
</feature>
<feature type="coiled-coil region" evidence="1">
    <location>
        <begin position="608"/>
        <end position="658"/>
    </location>
</feature>
<dbReference type="Proteomes" id="UP000039865">
    <property type="component" value="Unassembled WGS sequence"/>
</dbReference>
<feature type="compositionally biased region" description="Polar residues" evidence="2">
    <location>
        <begin position="413"/>
        <end position="443"/>
    </location>
</feature>
<reference evidence="3 4" key="1">
    <citation type="submission" date="2014-06" db="EMBL/GenBank/DDBJ databases">
        <authorList>
            <person name="Swart Estienne"/>
        </authorList>
    </citation>
    <scope>NUCLEOTIDE SEQUENCE [LARGE SCALE GENOMIC DNA]</scope>
    <source>
        <strain evidence="3 4">130c</strain>
    </source>
</reference>
<organism evidence="3 4">
    <name type="scientific">Stylonychia lemnae</name>
    <name type="common">Ciliate</name>
    <dbReference type="NCBI Taxonomy" id="5949"/>
    <lineage>
        <taxon>Eukaryota</taxon>
        <taxon>Sar</taxon>
        <taxon>Alveolata</taxon>
        <taxon>Ciliophora</taxon>
        <taxon>Intramacronucleata</taxon>
        <taxon>Spirotrichea</taxon>
        <taxon>Stichotrichia</taxon>
        <taxon>Sporadotrichida</taxon>
        <taxon>Oxytrichidae</taxon>
        <taxon>Stylonychinae</taxon>
        <taxon>Stylonychia</taxon>
    </lineage>
</organism>
<feature type="compositionally biased region" description="Basic and acidic residues" evidence="2">
    <location>
        <begin position="399"/>
        <end position="412"/>
    </location>
</feature>
<dbReference type="OrthoDB" id="10687465at2759"/>
<evidence type="ECO:0000313" key="4">
    <source>
        <dbReference type="Proteomes" id="UP000039865"/>
    </source>
</evidence>
<keyword evidence="4" id="KW-1185">Reference proteome</keyword>
<dbReference type="AlphaFoldDB" id="A0A077ZZA5"/>
<feature type="compositionally biased region" description="Polar residues" evidence="2">
    <location>
        <begin position="556"/>
        <end position="566"/>
    </location>
</feature>
<feature type="region of interest" description="Disordered" evidence="2">
    <location>
        <begin position="777"/>
        <end position="878"/>
    </location>
</feature>
<feature type="compositionally biased region" description="Basic and acidic residues" evidence="2">
    <location>
        <begin position="220"/>
        <end position="230"/>
    </location>
</feature>
<feature type="compositionally biased region" description="Low complexity" evidence="2">
    <location>
        <begin position="512"/>
        <end position="534"/>
    </location>
</feature>
<feature type="region of interest" description="Disordered" evidence="2">
    <location>
        <begin position="376"/>
        <end position="470"/>
    </location>
</feature>
<sequence>MTRERQLLDDTNLDDLLGKKNAKQKEDILNKPLEAIQQQLSYYIFTSKTSELKSFNTLNVLDDEIQHQVVEYSKKPDSQNFDLVDFQKEAFKRAEEQRRKQEEERTNAFKNKVFGGIMSKFQQSKDEKKTNKKQMTLDELDFETLSLKEIAQLPNDNKVLEQEKAKLKKTTRRVINPEDIELLQLLFADELISTQHLHYTKEQQNMENSIDEQEGESDESQSKVKQKEDKLNKNVDLEQLENLSDIHMDLGGLTREIAPLKHKKIDDKKISDKIYVNLHSTDDEENLVGYHFFHHIIGLSNLKKLMKDKIDELNISNFNTVVQDDTSALEDSVLMNQKDDSIEQLSKNFDFENQNKDQAKKQAYQEYKQQQAAKRLRLNKRNDYSNEDDDGSQSDEYGEEKNDEIYPLKGQDKQANLRKSVTAKSDNSKQSSNKGNENLQYQREISDPLTDESPNKKQQKQNNQVKGPMNDFFNQKFQARRHEMDQFLSKRMNNNPEQQKSQPNSQTRPVKSGQQSMQQQLQQQLQNNVRQGQVLSQSDRTGGAGASNYNSRERGTSGSLDNNQIQNTDGIKQQAGQQSEFVQLVMDQSKLEDIRLFKSQDPEYMYKIEKLLENIEQIREIRESQKNQQKPKLMLEVLKRLEILINQLYQLIKNNENKLIPLQFIARSFMVQNDDFNEILKAKILPLLIREYQKNREQNKQKQAKKPGFGASNEPSQSYGNGQYSQNMGVSQKNISQFNSKEGSQKQLQQVPKQVPNKIQQNMKSYFQQQSIKHLSQVNKTRNPDQQQQQQFLKSKKSMESAPYIDYKQTSGKNTGGPGSKAYLTNSTNNNKTKSNKSPVKSQKNKKRDDSQETWIGSKNDSSDEIYYDNSTNNLAIK</sequence>
<feature type="coiled-coil region" evidence="1">
    <location>
        <begin position="84"/>
        <end position="112"/>
    </location>
</feature>
<evidence type="ECO:0000256" key="2">
    <source>
        <dbReference type="SAM" id="MobiDB-lite"/>
    </source>
</evidence>
<evidence type="ECO:0000313" key="3">
    <source>
        <dbReference type="EMBL" id="CDW74553.1"/>
    </source>
</evidence>
<name>A0A077ZZA5_STYLE</name>
<feature type="compositionally biased region" description="Low complexity" evidence="2">
    <location>
        <begin position="825"/>
        <end position="838"/>
    </location>
</feature>